<dbReference type="InterPro" id="IPR005170">
    <property type="entry name" value="Transptr-assoc_dom"/>
</dbReference>
<dbReference type="GO" id="GO:0005886">
    <property type="term" value="C:plasma membrane"/>
    <property type="evidence" value="ECO:0007669"/>
    <property type="project" value="UniProtKB-SubCell"/>
</dbReference>
<sequence>MQPFPWIDAAIILALVVLNGFLAMSELAIVSSRRPRLRGLASAGKRGAATALRLGEDPARFLSSAQIGITLVSILNGAFSGERLAEPVAIRLQVWLSLPPKTAHDLGFGLVILLTTYVSLIIGELVPKQFALRSPEPIACAVAPFMDWMTKLATPFAWALDWSSKAVFRLLGQRRDANHVVTEEELRSVVAEAETAGVIEESERAMISGVMRLADRPVRGVMTPRNQVDWLDADATDEETRAALAKTPHTRLPVAQGSVDDIIGVLQARDVVTALIEGRPLDLRALATVAPVIPDQLDAMDALASLRDAAIPMALVHDEYGHFEGIVTPADLLAAIAGAFRSDVDDANDPPAVERDDGSWLFSGSLPADEMAERLGFDLPDSRDYQTVAGFVLDHIRHLPETGESFDHGRWRFEIMDMDGRKIDKILASSIKAALRRP</sequence>
<dbReference type="OrthoDB" id="9805314at2"/>
<reference evidence="14 15" key="1">
    <citation type="submission" date="2019-02" db="EMBL/GenBank/DDBJ databases">
        <title>Polymorphobacter sp. isolated from the lake at the Tibet of China.</title>
        <authorList>
            <person name="Li A."/>
        </authorList>
    </citation>
    <scope>NUCLEOTIDE SEQUENCE [LARGE SCALE GENOMIC DNA]</scope>
    <source>
        <strain evidence="14 15">DJ1R-1</strain>
    </source>
</reference>
<evidence type="ECO:0000256" key="11">
    <source>
        <dbReference type="SAM" id="Phobius"/>
    </source>
</evidence>
<evidence type="ECO:0000256" key="9">
    <source>
        <dbReference type="PROSITE-ProRule" id="PRU00703"/>
    </source>
</evidence>
<keyword evidence="5" id="KW-0677">Repeat</keyword>
<proteinExistence type="inferred from homology"/>
<dbReference type="InterPro" id="IPR036318">
    <property type="entry name" value="FAD-bd_PCMH-like_sf"/>
</dbReference>
<comment type="similarity">
    <text evidence="2">Belongs to the UPF0053 family. Hemolysin C subfamily.</text>
</comment>
<evidence type="ECO:0000256" key="5">
    <source>
        <dbReference type="ARBA" id="ARBA00022737"/>
    </source>
</evidence>
<dbReference type="PROSITE" id="PS51846">
    <property type="entry name" value="CNNM"/>
    <property type="match status" value="1"/>
</dbReference>
<dbReference type="GO" id="GO:0050660">
    <property type="term" value="F:flavin adenine dinucleotide binding"/>
    <property type="evidence" value="ECO:0007669"/>
    <property type="project" value="InterPro"/>
</dbReference>
<dbReference type="Gene3D" id="3.10.580.10">
    <property type="entry name" value="CBS-domain"/>
    <property type="match status" value="1"/>
</dbReference>
<evidence type="ECO:0000259" key="12">
    <source>
        <dbReference type="PROSITE" id="PS51371"/>
    </source>
</evidence>
<dbReference type="SMART" id="SM01091">
    <property type="entry name" value="CorC_HlyC"/>
    <property type="match status" value="1"/>
</dbReference>
<evidence type="ECO:0000313" key="15">
    <source>
        <dbReference type="Proteomes" id="UP000297737"/>
    </source>
</evidence>
<evidence type="ECO:0000313" key="14">
    <source>
        <dbReference type="EMBL" id="TFU03008.1"/>
    </source>
</evidence>
<feature type="transmembrane region" description="Helical" evidence="11">
    <location>
        <begin position="6"/>
        <end position="30"/>
    </location>
</feature>
<dbReference type="PANTHER" id="PTHR43099:SF5">
    <property type="entry name" value="HLYC_CORC FAMILY TRANSPORTER"/>
    <property type="match status" value="1"/>
</dbReference>
<evidence type="ECO:0000256" key="3">
    <source>
        <dbReference type="ARBA" id="ARBA00022475"/>
    </source>
</evidence>
<evidence type="ECO:0000256" key="2">
    <source>
        <dbReference type="ARBA" id="ARBA00006446"/>
    </source>
</evidence>
<dbReference type="InterPro" id="IPR016169">
    <property type="entry name" value="FAD-bd_PCMH_sub2"/>
</dbReference>
<dbReference type="Pfam" id="PF03471">
    <property type="entry name" value="CorC_HlyC"/>
    <property type="match status" value="1"/>
</dbReference>
<dbReference type="CDD" id="cd04590">
    <property type="entry name" value="CBS_pair_CorC_HlyC_assoc"/>
    <property type="match status" value="1"/>
</dbReference>
<evidence type="ECO:0000256" key="7">
    <source>
        <dbReference type="ARBA" id="ARBA00023122"/>
    </source>
</evidence>
<organism evidence="14 15">
    <name type="scientific">Glacieibacterium arshaanense</name>
    <dbReference type="NCBI Taxonomy" id="2511025"/>
    <lineage>
        <taxon>Bacteria</taxon>
        <taxon>Pseudomonadati</taxon>
        <taxon>Pseudomonadota</taxon>
        <taxon>Alphaproteobacteria</taxon>
        <taxon>Sphingomonadales</taxon>
        <taxon>Sphingosinicellaceae</taxon>
        <taxon>Glacieibacterium</taxon>
    </lineage>
</organism>
<dbReference type="PROSITE" id="PS51371">
    <property type="entry name" value="CBS"/>
    <property type="match status" value="1"/>
</dbReference>
<dbReference type="InterPro" id="IPR002550">
    <property type="entry name" value="CNNM"/>
</dbReference>
<dbReference type="Pfam" id="PF00571">
    <property type="entry name" value="CBS"/>
    <property type="match status" value="1"/>
</dbReference>
<gene>
    <name evidence="14" type="ORF">EUV02_07320</name>
</gene>
<dbReference type="Pfam" id="PF01595">
    <property type="entry name" value="CNNM"/>
    <property type="match status" value="1"/>
</dbReference>
<keyword evidence="3" id="KW-1003">Cell membrane</keyword>
<evidence type="ECO:0000256" key="10">
    <source>
        <dbReference type="PROSITE-ProRule" id="PRU01193"/>
    </source>
</evidence>
<dbReference type="InterPro" id="IPR044751">
    <property type="entry name" value="Ion_transp-like_CBS"/>
</dbReference>
<dbReference type="PANTHER" id="PTHR43099">
    <property type="entry name" value="UPF0053 PROTEIN YRKA"/>
    <property type="match status" value="1"/>
</dbReference>
<dbReference type="EMBL" id="SIHO01000002">
    <property type="protein sequence ID" value="TFU03008.1"/>
    <property type="molecule type" value="Genomic_DNA"/>
</dbReference>
<protein>
    <submittedName>
        <fullName evidence="14">HlyC/CorC family transporter</fullName>
    </submittedName>
</protein>
<feature type="domain" description="CBS" evidence="12">
    <location>
        <begin position="222"/>
        <end position="281"/>
    </location>
</feature>
<dbReference type="SUPFAM" id="SSF54631">
    <property type="entry name" value="CBS-domain pair"/>
    <property type="match status" value="1"/>
</dbReference>
<accession>A0A4Y9ELX9</accession>
<dbReference type="InterPro" id="IPR046342">
    <property type="entry name" value="CBS_dom_sf"/>
</dbReference>
<evidence type="ECO:0000256" key="1">
    <source>
        <dbReference type="ARBA" id="ARBA00004651"/>
    </source>
</evidence>
<evidence type="ECO:0000256" key="6">
    <source>
        <dbReference type="ARBA" id="ARBA00022989"/>
    </source>
</evidence>
<feature type="domain" description="CNNM transmembrane" evidence="13">
    <location>
        <begin position="1"/>
        <end position="203"/>
    </location>
</feature>
<name>A0A4Y9ELX9_9SPHN</name>
<comment type="caution">
    <text evidence="14">The sequence shown here is derived from an EMBL/GenBank/DDBJ whole genome shotgun (WGS) entry which is preliminary data.</text>
</comment>
<dbReference type="SUPFAM" id="SSF56176">
    <property type="entry name" value="FAD-binding/transporter-associated domain-like"/>
    <property type="match status" value="1"/>
</dbReference>
<keyword evidence="15" id="KW-1185">Reference proteome</keyword>
<dbReference type="InterPro" id="IPR000644">
    <property type="entry name" value="CBS_dom"/>
</dbReference>
<dbReference type="Gene3D" id="3.30.465.10">
    <property type="match status" value="1"/>
</dbReference>
<dbReference type="RefSeq" id="WP_135245600.1">
    <property type="nucleotide sequence ID" value="NZ_SIHO01000002.1"/>
</dbReference>
<keyword evidence="8 10" id="KW-0472">Membrane</keyword>
<evidence type="ECO:0000256" key="8">
    <source>
        <dbReference type="ARBA" id="ARBA00023136"/>
    </source>
</evidence>
<keyword evidence="4 10" id="KW-0812">Transmembrane</keyword>
<evidence type="ECO:0000259" key="13">
    <source>
        <dbReference type="PROSITE" id="PS51846"/>
    </source>
</evidence>
<evidence type="ECO:0000256" key="4">
    <source>
        <dbReference type="ARBA" id="ARBA00022692"/>
    </source>
</evidence>
<keyword evidence="6 10" id="KW-1133">Transmembrane helix</keyword>
<dbReference type="InterPro" id="IPR051676">
    <property type="entry name" value="UPF0053_domain"/>
</dbReference>
<dbReference type="Proteomes" id="UP000297737">
    <property type="component" value="Unassembled WGS sequence"/>
</dbReference>
<comment type="subcellular location">
    <subcellularLocation>
        <location evidence="1">Cell membrane</location>
        <topology evidence="1">Multi-pass membrane protein</topology>
    </subcellularLocation>
</comment>
<feature type="transmembrane region" description="Helical" evidence="11">
    <location>
        <begin position="106"/>
        <end position="126"/>
    </location>
</feature>
<keyword evidence="7 9" id="KW-0129">CBS domain</keyword>
<dbReference type="AlphaFoldDB" id="A0A4Y9ELX9"/>